<evidence type="ECO:0000313" key="2">
    <source>
        <dbReference type="Proteomes" id="UP000694924"/>
    </source>
</evidence>
<feature type="transmembrane region" description="Helical" evidence="1">
    <location>
        <begin position="128"/>
        <end position="148"/>
    </location>
</feature>
<keyword evidence="1" id="KW-0472">Membrane</keyword>
<keyword evidence="1" id="KW-0812">Transmembrane</keyword>
<dbReference type="GeneID" id="107064735"/>
<dbReference type="InterPro" id="IPR012464">
    <property type="entry name" value="DUF1676"/>
</dbReference>
<evidence type="ECO:0000313" key="3">
    <source>
        <dbReference type="RefSeq" id="XP_015173231.1"/>
    </source>
</evidence>
<reference evidence="3" key="1">
    <citation type="submission" date="2025-08" db="UniProtKB">
        <authorList>
            <consortium name="RefSeq"/>
        </authorList>
    </citation>
    <scope>IDENTIFICATION</scope>
    <source>
        <tissue evidence="3">Whole body</tissue>
    </source>
</reference>
<dbReference type="RefSeq" id="XP_015173231.1">
    <property type="nucleotide sequence ID" value="XM_015317745.1"/>
</dbReference>
<organism evidence="2 3">
    <name type="scientific">Polistes dominula</name>
    <name type="common">European paper wasp</name>
    <name type="synonym">Vespa dominula</name>
    <dbReference type="NCBI Taxonomy" id="743375"/>
    <lineage>
        <taxon>Eukaryota</taxon>
        <taxon>Metazoa</taxon>
        <taxon>Ecdysozoa</taxon>
        <taxon>Arthropoda</taxon>
        <taxon>Hexapoda</taxon>
        <taxon>Insecta</taxon>
        <taxon>Pterygota</taxon>
        <taxon>Neoptera</taxon>
        <taxon>Endopterygota</taxon>
        <taxon>Hymenoptera</taxon>
        <taxon>Apocrita</taxon>
        <taxon>Aculeata</taxon>
        <taxon>Vespoidea</taxon>
        <taxon>Vespidae</taxon>
        <taxon>Polistinae</taxon>
        <taxon>Polistini</taxon>
        <taxon>Polistes</taxon>
    </lineage>
</organism>
<keyword evidence="2" id="KW-1185">Reference proteome</keyword>
<dbReference type="PANTHER" id="PTHR21879:SF7">
    <property type="entry name" value="OSIRIS 11"/>
    <property type="match status" value="1"/>
</dbReference>
<gene>
    <name evidence="3" type="primary">LOC107064735</name>
</gene>
<dbReference type="Proteomes" id="UP000694924">
    <property type="component" value="Unplaced"/>
</dbReference>
<protein>
    <submittedName>
        <fullName evidence="3">Uncharacterized protein LOC107064735</fullName>
    </submittedName>
</protein>
<feature type="transmembrane region" description="Helical" evidence="1">
    <location>
        <begin position="105"/>
        <end position="122"/>
    </location>
</feature>
<keyword evidence="1" id="KW-1133">Transmembrane helix</keyword>
<accession>A0ABM1HZ44</accession>
<sequence length="201" mass="23034">MTLHVNVQFCSNMLLKIFITLYLLTFGILIVECRTDYIDKKLTKDVIINCNRTLTNDEQIGVTTICNQREMKKVQNMTDNDTRFFDGNEMDEGRRKKNNKGYGRILLYMIGAAKVAILYITIHAIATIAAKALIVAKVALAVATAIAIKRASEHSDKISYEIVKHPHHSYIQTHSSSIDYDHHGDYESGYGHRKRRQVFRR</sequence>
<evidence type="ECO:0000256" key="1">
    <source>
        <dbReference type="SAM" id="Phobius"/>
    </source>
</evidence>
<dbReference type="PANTHER" id="PTHR21879">
    <property type="entry name" value="FI03362P-RELATED-RELATED"/>
    <property type="match status" value="1"/>
</dbReference>
<name>A0ABM1HZ44_POLDO</name>
<dbReference type="Pfam" id="PF07898">
    <property type="entry name" value="DUF1676"/>
    <property type="match status" value="1"/>
</dbReference>
<proteinExistence type="predicted"/>
<feature type="transmembrane region" description="Helical" evidence="1">
    <location>
        <begin position="13"/>
        <end position="31"/>
    </location>
</feature>